<reference evidence="4 5" key="1">
    <citation type="submission" date="2023-07" db="EMBL/GenBank/DDBJ databases">
        <title>Genomic Encyclopedia of Type Strains, Phase IV (KMG-IV): sequencing the most valuable type-strain genomes for metagenomic binning, comparative biology and taxonomic classification.</title>
        <authorList>
            <person name="Goeker M."/>
        </authorList>
    </citation>
    <scope>NUCLEOTIDE SEQUENCE [LARGE SCALE GENOMIC DNA]</scope>
    <source>
        <strain evidence="4 5">DSM 19154</strain>
    </source>
</reference>
<name>A0ABT9YLW9_9BACI</name>
<dbReference type="SUPFAM" id="SSF53474">
    <property type="entry name" value="alpha/beta-Hydrolases"/>
    <property type="match status" value="1"/>
</dbReference>
<gene>
    <name evidence="4" type="ORF">J2S05_003400</name>
</gene>
<evidence type="ECO:0000256" key="1">
    <source>
        <dbReference type="ARBA" id="ARBA00022801"/>
    </source>
</evidence>
<organism evidence="4 5">
    <name type="scientific">Alkalicoccobacillus murimartini</name>
    <dbReference type="NCBI Taxonomy" id="171685"/>
    <lineage>
        <taxon>Bacteria</taxon>
        <taxon>Bacillati</taxon>
        <taxon>Bacillota</taxon>
        <taxon>Bacilli</taxon>
        <taxon>Bacillales</taxon>
        <taxon>Bacillaceae</taxon>
        <taxon>Alkalicoccobacillus</taxon>
    </lineage>
</organism>
<dbReference type="InterPro" id="IPR029058">
    <property type="entry name" value="AB_hydrolase_fold"/>
</dbReference>
<dbReference type="PANTHER" id="PTHR10272">
    <property type="entry name" value="PLATELET-ACTIVATING FACTOR ACETYLHYDROLASE"/>
    <property type="match status" value="1"/>
</dbReference>
<protein>
    <recommendedName>
        <fullName evidence="6">1-alkyl-2-acetylglycerophosphocholine esterase</fullName>
    </recommendedName>
</protein>
<keyword evidence="2" id="KW-0442">Lipid degradation</keyword>
<dbReference type="Gene3D" id="3.40.50.1820">
    <property type="entry name" value="alpha/beta hydrolase"/>
    <property type="match status" value="1"/>
</dbReference>
<evidence type="ECO:0000256" key="2">
    <source>
        <dbReference type="ARBA" id="ARBA00022963"/>
    </source>
</evidence>
<dbReference type="PANTHER" id="PTHR10272:SF14">
    <property type="entry name" value="PAF ACETYLHYDROLASE FAMILY PROTEIN"/>
    <property type="match status" value="1"/>
</dbReference>
<keyword evidence="1" id="KW-0378">Hydrolase</keyword>
<dbReference type="Proteomes" id="UP001225034">
    <property type="component" value="Unassembled WGS sequence"/>
</dbReference>
<proteinExistence type="predicted"/>
<keyword evidence="5" id="KW-1185">Reference proteome</keyword>
<evidence type="ECO:0000313" key="5">
    <source>
        <dbReference type="Proteomes" id="UP001225034"/>
    </source>
</evidence>
<dbReference type="Pfam" id="PF03403">
    <property type="entry name" value="PAF-AH_p_II"/>
    <property type="match status" value="1"/>
</dbReference>
<comment type="caution">
    <text evidence="4">The sequence shown here is derived from an EMBL/GenBank/DDBJ whole genome shotgun (WGS) entry which is preliminary data.</text>
</comment>
<sequence>MFQNNKEFPEPYGDYVVGLTEMDFIDKNRKKLFGSSENNDRKIPIIIFYPADHNFEKTKALYTFKEEAESINKATRGLVSSKSQYIKMNCYRDIPISTKQNKYPIIFFNHGYNCHMMQNSVLCSDLASKGYIVVSVGHPYETSILKYTDGQIVKANKSIIEEFKRTMDSNVNKKFKEMKKNNYIDEELLPIAADFFDYFKDTKVWDHVKIWSDDNRFIADMMEQLDDGSIPSQFEGKLNIRNGIGITGHSYGGCAASQVCLDDSRFVCGINIDAPTYGEFWDKNLNKPYMVIGSKMIEYLARTTFLKNSADSYLITVDHTTHMDFTDFIYYARQLKFLKVLGKRKKALLRDILSHYHIMFFDKYLRNNHNSEITEKLSEGIGIRWKEAVTASNNH</sequence>
<dbReference type="RefSeq" id="WP_306984770.1">
    <property type="nucleotide sequence ID" value="NZ_JAUSUA010000006.1"/>
</dbReference>
<evidence type="ECO:0008006" key="6">
    <source>
        <dbReference type="Google" id="ProtNLM"/>
    </source>
</evidence>
<evidence type="ECO:0000313" key="4">
    <source>
        <dbReference type="EMBL" id="MDQ0208588.1"/>
    </source>
</evidence>
<evidence type="ECO:0000256" key="3">
    <source>
        <dbReference type="ARBA" id="ARBA00023098"/>
    </source>
</evidence>
<dbReference type="EMBL" id="JAUSUA010000006">
    <property type="protein sequence ID" value="MDQ0208588.1"/>
    <property type="molecule type" value="Genomic_DNA"/>
</dbReference>
<keyword evidence="3" id="KW-0443">Lipid metabolism</keyword>
<accession>A0ABT9YLW9</accession>